<dbReference type="GO" id="GO:0003735">
    <property type="term" value="F:structural constituent of ribosome"/>
    <property type="evidence" value="ECO:0007669"/>
    <property type="project" value="InterPro"/>
</dbReference>
<keyword evidence="2 5" id="KW-0689">Ribosomal protein</keyword>
<dbReference type="InterPro" id="IPR020930">
    <property type="entry name" value="Ribosomal_uL5_bac-type"/>
</dbReference>
<accession>A0A1F5HCG1</accession>
<comment type="function">
    <text evidence="5">This is 1 of the proteins that bind and probably mediate the attachment of the 5S RNA into the large ribosomal subunit, where it forms part of the central protuberance. In the 70S ribosome it contacts protein S13 of the 30S subunit (bridge B1b), connecting the 2 subunits; this bridge is implicated in subunit movement. Contacts the P site tRNA; the 5S rRNA and some of its associated proteins might help stabilize positioning of ribosome-bound tRNAs.</text>
</comment>
<dbReference type="EMBL" id="MFCA01000025">
    <property type="protein sequence ID" value="OGE01742.1"/>
    <property type="molecule type" value="Genomic_DNA"/>
</dbReference>
<dbReference type="NCBIfam" id="NF000585">
    <property type="entry name" value="PRK00010.1"/>
    <property type="match status" value="1"/>
</dbReference>
<evidence type="ECO:0000256" key="3">
    <source>
        <dbReference type="ARBA" id="ARBA00023274"/>
    </source>
</evidence>
<sequence length="180" mass="20635">MTNLNKKYQEVALPKLKEEFELSNDLAVPRIEKIVINSSVVEAISNKEVLERVKDQLATITGQRPATRQAKKSISSFKLKEKDPIGAMVTLRGKKAWYFFEKLISIVLPRMRDFRGLTPSSFDEFGNYSLGIDEQILFPEIDYSKIDKIRGLVATIVIRNSNKQKSQRLFELLGIPFKKN</sequence>
<evidence type="ECO:0000256" key="5">
    <source>
        <dbReference type="HAMAP-Rule" id="MF_01333"/>
    </source>
</evidence>
<comment type="subunit">
    <text evidence="5">Part of the 50S ribosomal subunit; part of the 5S rRNA/L5/L18/L25 subcomplex. Contacts the 5S rRNA and the P site tRNA. Forms a bridge to the 30S subunit in the 70S ribosome.</text>
</comment>
<dbReference type="FunFam" id="3.30.1440.10:FF:000001">
    <property type="entry name" value="50S ribosomal protein L5"/>
    <property type="match status" value="1"/>
</dbReference>
<protein>
    <recommendedName>
        <fullName evidence="4 5">Large ribosomal subunit protein uL5</fullName>
    </recommendedName>
</protein>
<evidence type="ECO:0000256" key="4">
    <source>
        <dbReference type="ARBA" id="ARBA00035245"/>
    </source>
</evidence>
<dbReference type="InterPro" id="IPR031310">
    <property type="entry name" value="Ribosomal_uL5_N"/>
</dbReference>
<evidence type="ECO:0000259" key="8">
    <source>
        <dbReference type="Pfam" id="PF00673"/>
    </source>
</evidence>
<organism evidence="9 10">
    <name type="scientific">Candidatus Curtissbacteria bacterium RIFOXYA1_FULL_41_14</name>
    <dbReference type="NCBI Taxonomy" id="1797737"/>
    <lineage>
        <taxon>Bacteria</taxon>
        <taxon>Candidatus Curtissiibacteriota</taxon>
    </lineage>
</organism>
<dbReference type="InterPro" id="IPR022803">
    <property type="entry name" value="Ribosomal_uL5_dom_sf"/>
</dbReference>
<dbReference type="GO" id="GO:0000049">
    <property type="term" value="F:tRNA binding"/>
    <property type="evidence" value="ECO:0007669"/>
    <property type="project" value="UniProtKB-UniRule"/>
</dbReference>
<evidence type="ECO:0000313" key="10">
    <source>
        <dbReference type="Proteomes" id="UP000176751"/>
    </source>
</evidence>
<dbReference type="InterPro" id="IPR031309">
    <property type="entry name" value="Ribosomal_uL5_C"/>
</dbReference>
<keyword evidence="3 5" id="KW-0687">Ribonucleoprotein</keyword>
<reference evidence="9 10" key="1">
    <citation type="journal article" date="2016" name="Nat. Commun.">
        <title>Thousands of microbial genomes shed light on interconnected biogeochemical processes in an aquifer system.</title>
        <authorList>
            <person name="Anantharaman K."/>
            <person name="Brown C.T."/>
            <person name="Hug L.A."/>
            <person name="Sharon I."/>
            <person name="Castelle C.J."/>
            <person name="Probst A.J."/>
            <person name="Thomas B.C."/>
            <person name="Singh A."/>
            <person name="Wilkins M.J."/>
            <person name="Karaoz U."/>
            <person name="Brodie E.L."/>
            <person name="Williams K.H."/>
            <person name="Hubbard S.S."/>
            <person name="Banfield J.F."/>
        </authorList>
    </citation>
    <scope>NUCLEOTIDE SEQUENCE [LARGE SCALE GENOMIC DNA]</scope>
</reference>
<name>A0A1F5HCG1_9BACT</name>
<dbReference type="PIRSF" id="PIRSF002161">
    <property type="entry name" value="Ribosomal_L5"/>
    <property type="match status" value="1"/>
</dbReference>
<dbReference type="InterPro" id="IPR002132">
    <property type="entry name" value="Ribosomal_uL5"/>
</dbReference>
<evidence type="ECO:0000256" key="6">
    <source>
        <dbReference type="RuleBase" id="RU003930"/>
    </source>
</evidence>
<evidence type="ECO:0000313" key="9">
    <source>
        <dbReference type="EMBL" id="OGE01742.1"/>
    </source>
</evidence>
<evidence type="ECO:0000256" key="2">
    <source>
        <dbReference type="ARBA" id="ARBA00022980"/>
    </source>
</evidence>
<gene>
    <name evidence="5" type="primary">rplE</name>
    <name evidence="9" type="ORF">A2196_02555</name>
</gene>
<dbReference type="GO" id="GO:0006412">
    <property type="term" value="P:translation"/>
    <property type="evidence" value="ECO:0007669"/>
    <property type="project" value="UniProtKB-UniRule"/>
</dbReference>
<comment type="caution">
    <text evidence="9">The sequence shown here is derived from an EMBL/GenBank/DDBJ whole genome shotgun (WGS) entry which is preliminary data.</text>
</comment>
<comment type="similarity">
    <text evidence="1 5 6">Belongs to the universal ribosomal protein uL5 family.</text>
</comment>
<dbReference type="GO" id="GO:1990904">
    <property type="term" value="C:ribonucleoprotein complex"/>
    <property type="evidence" value="ECO:0007669"/>
    <property type="project" value="UniProtKB-KW"/>
</dbReference>
<dbReference type="STRING" id="1797737.A2196_02555"/>
<dbReference type="Pfam" id="PF00281">
    <property type="entry name" value="Ribosomal_L5"/>
    <property type="match status" value="1"/>
</dbReference>
<dbReference type="AlphaFoldDB" id="A0A1F5HCG1"/>
<feature type="domain" description="Large ribosomal subunit protein uL5 C-terminal" evidence="8">
    <location>
        <begin position="84"/>
        <end position="177"/>
    </location>
</feature>
<dbReference type="GO" id="GO:0019843">
    <property type="term" value="F:rRNA binding"/>
    <property type="evidence" value="ECO:0007669"/>
    <property type="project" value="UniProtKB-UniRule"/>
</dbReference>
<evidence type="ECO:0000259" key="7">
    <source>
        <dbReference type="Pfam" id="PF00281"/>
    </source>
</evidence>
<dbReference type="PANTHER" id="PTHR11994">
    <property type="entry name" value="60S RIBOSOMAL PROTEIN L11-RELATED"/>
    <property type="match status" value="1"/>
</dbReference>
<dbReference type="Gene3D" id="3.30.1440.10">
    <property type="match status" value="1"/>
</dbReference>
<dbReference type="GO" id="GO:0005840">
    <property type="term" value="C:ribosome"/>
    <property type="evidence" value="ECO:0007669"/>
    <property type="project" value="UniProtKB-KW"/>
</dbReference>
<dbReference type="Pfam" id="PF00673">
    <property type="entry name" value="Ribosomal_L5_C"/>
    <property type="match status" value="1"/>
</dbReference>
<keyword evidence="5" id="KW-0694">RNA-binding</keyword>
<keyword evidence="5" id="KW-0699">rRNA-binding</keyword>
<keyword evidence="5" id="KW-0820">tRNA-binding</keyword>
<feature type="domain" description="Large ribosomal subunit protein uL5 N-terminal" evidence="7">
    <location>
        <begin position="25"/>
        <end position="80"/>
    </location>
</feature>
<dbReference type="SUPFAM" id="SSF55282">
    <property type="entry name" value="RL5-like"/>
    <property type="match status" value="1"/>
</dbReference>
<proteinExistence type="inferred from homology"/>
<dbReference type="Proteomes" id="UP000176751">
    <property type="component" value="Unassembled WGS sequence"/>
</dbReference>
<dbReference type="HAMAP" id="MF_01333_B">
    <property type="entry name" value="Ribosomal_uL5_B"/>
    <property type="match status" value="1"/>
</dbReference>
<evidence type="ECO:0000256" key="1">
    <source>
        <dbReference type="ARBA" id="ARBA00008553"/>
    </source>
</evidence>